<keyword evidence="6" id="KW-0472">Membrane</keyword>
<dbReference type="NCBIfam" id="TIGR01844">
    <property type="entry name" value="type_I_sec_TolC"/>
    <property type="match status" value="1"/>
</dbReference>
<evidence type="ECO:0000256" key="3">
    <source>
        <dbReference type="ARBA" id="ARBA00022448"/>
    </source>
</evidence>
<keyword evidence="5" id="KW-0812">Transmembrane</keyword>
<dbReference type="GO" id="GO:1990281">
    <property type="term" value="C:efflux pump complex"/>
    <property type="evidence" value="ECO:0007669"/>
    <property type="project" value="TreeGrafter"/>
</dbReference>
<dbReference type="AlphaFoldDB" id="A0A1G4R7Z3"/>
<evidence type="ECO:0000313" key="11">
    <source>
        <dbReference type="Proteomes" id="UP000199150"/>
    </source>
</evidence>
<accession>A0A1G4R7Z3</accession>
<dbReference type="EMBL" id="FMTS01000002">
    <property type="protein sequence ID" value="SCW52745.1"/>
    <property type="molecule type" value="Genomic_DNA"/>
</dbReference>
<dbReference type="GO" id="GO:0009279">
    <property type="term" value="C:cell outer membrane"/>
    <property type="evidence" value="ECO:0007669"/>
    <property type="project" value="UniProtKB-SubCell"/>
</dbReference>
<gene>
    <name evidence="10" type="ORF">SAMN02927928_1628</name>
</gene>
<dbReference type="SUPFAM" id="SSF56954">
    <property type="entry name" value="Outer membrane efflux proteins (OEP)"/>
    <property type="match status" value="1"/>
</dbReference>
<feature type="region of interest" description="Disordered" evidence="8">
    <location>
        <begin position="248"/>
        <end position="267"/>
    </location>
</feature>
<keyword evidence="11" id="KW-1185">Reference proteome</keyword>
<evidence type="ECO:0000256" key="4">
    <source>
        <dbReference type="ARBA" id="ARBA00022452"/>
    </source>
</evidence>
<feature type="signal peptide" evidence="9">
    <location>
        <begin position="1"/>
        <end position="24"/>
    </location>
</feature>
<dbReference type="PANTHER" id="PTHR30026">
    <property type="entry name" value="OUTER MEMBRANE PROTEIN TOLC"/>
    <property type="match status" value="1"/>
</dbReference>
<organism evidence="10 11">
    <name type="scientific">Asticcacaulis taihuensis</name>
    <dbReference type="NCBI Taxonomy" id="260084"/>
    <lineage>
        <taxon>Bacteria</taxon>
        <taxon>Pseudomonadati</taxon>
        <taxon>Pseudomonadota</taxon>
        <taxon>Alphaproteobacteria</taxon>
        <taxon>Caulobacterales</taxon>
        <taxon>Caulobacteraceae</taxon>
        <taxon>Asticcacaulis</taxon>
    </lineage>
</organism>
<evidence type="ECO:0000256" key="6">
    <source>
        <dbReference type="ARBA" id="ARBA00023136"/>
    </source>
</evidence>
<keyword evidence="4" id="KW-1134">Transmembrane beta strand</keyword>
<keyword evidence="3" id="KW-0813">Transport</keyword>
<keyword evidence="9" id="KW-0732">Signal</keyword>
<dbReference type="InterPro" id="IPR010130">
    <property type="entry name" value="T1SS_OMP_TolC"/>
</dbReference>
<dbReference type="GO" id="GO:0015562">
    <property type="term" value="F:efflux transmembrane transporter activity"/>
    <property type="evidence" value="ECO:0007669"/>
    <property type="project" value="InterPro"/>
</dbReference>
<evidence type="ECO:0000256" key="8">
    <source>
        <dbReference type="SAM" id="MobiDB-lite"/>
    </source>
</evidence>
<evidence type="ECO:0000256" key="2">
    <source>
        <dbReference type="ARBA" id="ARBA00007613"/>
    </source>
</evidence>
<proteinExistence type="inferred from homology"/>
<dbReference type="STRING" id="260084.SAMN02927928_1628"/>
<keyword evidence="7" id="KW-0998">Cell outer membrane</keyword>
<evidence type="ECO:0000256" key="5">
    <source>
        <dbReference type="ARBA" id="ARBA00022692"/>
    </source>
</evidence>
<protein>
    <submittedName>
        <fullName evidence="10">Outer membrane protein</fullName>
    </submittedName>
</protein>
<comment type="similarity">
    <text evidence="2">Belongs to the outer membrane factor (OMF) (TC 1.B.17) family.</text>
</comment>
<dbReference type="RefSeq" id="WP_245678917.1">
    <property type="nucleotide sequence ID" value="NZ_CBCRYE010000013.1"/>
</dbReference>
<comment type="subcellular location">
    <subcellularLocation>
        <location evidence="1">Cell outer membrane</location>
    </subcellularLocation>
</comment>
<dbReference type="InterPro" id="IPR051906">
    <property type="entry name" value="TolC-like"/>
</dbReference>
<evidence type="ECO:0000256" key="9">
    <source>
        <dbReference type="SAM" id="SignalP"/>
    </source>
</evidence>
<feature type="chain" id="PRO_5011774765" evidence="9">
    <location>
        <begin position="25"/>
        <end position="523"/>
    </location>
</feature>
<dbReference type="PANTHER" id="PTHR30026:SF22">
    <property type="entry name" value="OUTER MEMBRANE EFFLUX PROTEIN"/>
    <property type="match status" value="1"/>
</dbReference>
<dbReference type="Proteomes" id="UP000199150">
    <property type="component" value="Unassembled WGS sequence"/>
</dbReference>
<name>A0A1G4R7Z3_9CAUL</name>
<evidence type="ECO:0000313" key="10">
    <source>
        <dbReference type="EMBL" id="SCW52745.1"/>
    </source>
</evidence>
<reference evidence="11" key="1">
    <citation type="submission" date="2016-10" db="EMBL/GenBank/DDBJ databases">
        <authorList>
            <person name="Varghese N."/>
            <person name="Submissions S."/>
        </authorList>
    </citation>
    <scope>NUCLEOTIDE SEQUENCE [LARGE SCALE GENOMIC DNA]</scope>
    <source>
        <strain evidence="11">CGMCC 1.3431</strain>
    </source>
</reference>
<evidence type="ECO:0000256" key="1">
    <source>
        <dbReference type="ARBA" id="ARBA00004442"/>
    </source>
</evidence>
<dbReference type="InterPro" id="IPR003423">
    <property type="entry name" value="OMP_efflux"/>
</dbReference>
<sequence>MVKPFHVLCLSAMLSGLTTGASQADTLVDALVQAYQSNPTLQSQRYDLKALDEAYARARAGIRPAAELQFSGEYVGSRAGNTTQSLRLVADPTVGRHLDTNQSDVRLVVEQLLYSGGRASSGIDAAAFRVQAGREALRSLEGDLLLQVVTTYADVLRDEEALDVRLANLKSLERQLEMTQARKVAGEVTATDVAQADAQLEAAQAQITYAHVQLQASRAAYAALVGKNPGTLEALPDLPLMPASLDDAFDRSEDSSPELSQARFNERESQKQIEVAKASKSLSVSVRTSYGVTGELVPYYIDNQDQAWTVTINVSKPLFSGGVNQSSYREALDRNAGDRLRIEAARRQVMQNVILAWNNIAAARQNMLVQERQLKAAQLAALGMNEEFRYGQRSTLDLLVAEQNLRDAELSQINSRHDAYVAEATLLRQIGYLEARALLVGLELYDPSKNLRDVKEKGDVPWEGLVARTDRLGVGHVATVRIDQPAKSLDARMASIASASRLTPEIATESRIMPAPGTTGSAQ</sequence>
<dbReference type="Pfam" id="PF02321">
    <property type="entry name" value="OEP"/>
    <property type="match status" value="2"/>
</dbReference>
<dbReference type="GO" id="GO:0015288">
    <property type="term" value="F:porin activity"/>
    <property type="evidence" value="ECO:0007669"/>
    <property type="project" value="TreeGrafter"/>
</dbReference>
<evidence type="ECO:0000256" key="7">
    <source>
        <dbReference type="ARBA" id="ARBA00023237"/>
    </source>
</evidence>
<dbReference type="Gene3D" id="1.20.1600.10">
    <property type="entry name" value="Outer membrane efflux proteins (OEP)"/>
    <property type="match status" value="1"/>
</dbReference>